<accession>A0A095YE06</accession>
<feature type="transmembrane region" description="Helical" evidence="6">
    <location>
        <begin position="382"/>
        <end position="400"/>
    </location>
</feature>
<dbReference type="CDD" id="cd06174">
    <property type="entry name" value="MFS"/>
    <property type="match status" value="1"/>
</dbReference>
<keyword evidence="2" id="KW-1003">Cell membrane</keyword>
<dbReference type="GO" id="GO:0005886">
    <property type="term" value="C:plasma membrane"/>
    <property type="evidence" value="ECO:0007669"/>
    <property type="project" value="UniProtKB-SubCell"/>
</dbReference>
<feature type="transmembrane region" description="Helical" evidence="6">
    <location>
        <begin position="137"/>
        <end position="161"/>
    </location>
</feature>
<feature type="transmembrane region" description="Helical" evidence="6">
    <location>
        <begin position="255"/>
        <end position="276"/>
    </location>
</feature>
<feature type="domain" description="Major facilitator superfamily (MFS) profile" evidence="7">
    <location>
        <begin position="13"/>
        <end position="404"/>
    </location>
</feature>
<keyword evidence="4 6" id="KW-1133">Transmembrane helix</keyword>
<evidence type="ECO:0000259" key="7">
    <source>
        <dbReference type="PROSITE" id="PS50850"/>
    </source>
</evidence>
<dbReference type="Proteomes" id="UP000053528">
    <property type="component" value="Unassembled WGS sequence"/>
</dbReference>
<sequence>MRGQSSSHSETASWLCVVLMGIISAVHVWKLPPALGSLSSELGIQLVQAGVLIGIIQVANIIGGLPTAWMGERLGLRRVILAGMVLLSVGSILGALASSPAMIFISRAVEGIGFLFCVVLGPPLLRDRFEPPHVHRALTAWATFQGLAAFIGFTVGTFVVPEFGWRPMWIGAACITLLLIPFVIFLVPKDPAGSVGDAAAGSAKMWPLVRVTISRPGPWLAGVIFACYSSQWLAVLGFLPRIYEQYGIQQPGAGLMSAFVGGANILGALGAGVLVHKGVKEKYLLIIALGAMAVTSFGLFAIPWQQTSNPALATFLFAVAFSAIGGAVPMLLTRMIGELAQPDGSSAVVMGLMQQIFNLGSFLGPFLIAWFAVQTGGWESSWMLTGALSLLGIAGTMILLKEKPERES</sequence>
<evidence type="ECO:0000256" key="3">
    <source>
        <dbReference type="ARBA" id="ARBA00022692"/>
    </source>
</evidence>
<protein>
    <recommendedName>
        <fullName evidence="7">Major facilitator superfamily (MFS) profile domain-containing protein</fullName>
    </recommendedName>
</protein>
<dbReference type="Pfam" id="PF07690">
    <property type="entry name" value="MFS_1"/>
    <property type="match status" value="1"/>
</dbReference>
<evidence type="ECO:0000256" key="5">
    <source>
        <dbReference type="ARBA" id="ARBA00023136"/>
    </source>
</evidence>
<proteinExistence type="predicted"/>
<dbReference type="GO" id="GO:0022857">
    <property type="term" value="F:transmembrane transporter activity"/>
    <property type="evidence" value="ECO:0007669"/>
    <property type="project" value="InterPro"/>
</dbReference>
<evidence type="ECO:0000256" key="1">
    <source>
        <dbReference type="ARBA" id="ARBA00004651"/>
    </source>
</evidence>
<dbReference type="Gene3D" id="1.20.1250.20">
    <property type="entry name" value="MFS general substrate transporter like domains"/>
    <property type="match status" value="1"/>
</dbReference>
<evidence type="ECO:0000313" key="9">
    <source>
        <dbReference type="Proteomes" id="UP000053528"/>
    </source>
</evidence>
<evidence type="ECO:0000256" key="2">
    <source>
        <dbReference type="ARBA" id="ARBA00022475"/>
    </source>
</evidence>
<feature type="transmembrane region" description="Helical" evidence="6">
    <location>
        <begin position="283"/>
        <end position="304"/>
    </location>
</feature>
<dbReference type="PANTHER" id="PTHR43124">
    <property type="entry name" value="PURINE EFFLUX PUMP PBUE"/>
    <property type="match status" value="1"/>
</dbReference>
<feature type="transmembrane region" description="Helical" evidence="6">
    <location>
        <begin position="49"/>
        <end position="67"/>
    </location>
</feature>
<evidence type="ECO:0000256" key="6">
    <source>
        <dbReference type="SAM" id="Phobius"/>
    </source>
</evidence>
<evidence type="ECO:0000256" key="4">
    <source>
        <dbReference type="ARBA" id="ARBA00022989"/>
    </source>
</evidence>
<organism evidence="8 9">
    <name type="scientific">Pseudoglutamicibacter albus DNF00011</name>
    <dbReference type="NCBI Taxonomy" id="1401063"/>
    <lineage>
        <taxon>Bacteria</taxon>
        <taxon>Bacillati</taxon>
        <taxon>Actinomycetota</taxon>
        <taxon>Actinomycetes</taxon>
        <taxon>Micrococcales</taxon>
        <taxon>Micrococcaceae</taxon>
        <taxon>Pseudoglutamicibacter</taxon>
    </lineage>
</organism>
<evidence type="ECO:0000313" key="8">
    <source>
        <dbReference type="EMBL" id="KGF20498.1"/>
    </source>
</evidence>
<feature type="transmembrane region" description="Helical" evidence="6">
    <location>
        <begin position="167"/>
        <end position="187"/>
    </location>
</feature>
<keyword evidence="3 6" id="KW-0812">Transmembrane</keyword>
<gene>
    <name evidence="8" type="ORF">HMPREF2128_05370</name>
</gene>
<feature type="transmembrane region" description="Helical" evidence="6">
    <location>
        <begin position="344"/>
        <end position="370"/>
    </location>
</feature>
<dbReference type="InterPro" id="IPR020846">
    <property type="entry name" value="MFS_dom"/>
</dbReference>
<comment type="caution">
    <text evidence="8">The sequence shown here is derived from an EMBL/GenBank/DDBJ whole genome shotgun (WGS) entry which is preliminary data.</text>
</comment>
<dbReference type="InterPro" id="IPR036259">
    <property type="entry name" value="MFS_trans_sf"/>
</dbReference>
<feature type="transmembrane region" description="Helical" evidence="6">
    <location>
        <begin position="79"/>
        <end position="98"/>
    </location>
</feature>
<name>A0A095YE06_9MICC</name>
<dbReference type="PROSITE" id="PS50850">
    <property type="entry name" value="MFS"/>
    <property type="match status" value="1"/>
</dbReference>
<feature type="transmembrane region" description="Helical" evidence="6">
    <location>
        <begin position="12"/>
        <end position="29"/>
    </location>
</feature>
<feature type="transmembrane region" description="Helical" evidence="6">
    <location>
        <begin position="310"/>
        <end position="332"/>
    </location>
</feature>
<reference evidence="8 9" key="1">
    <citation type="submission" date="2014-07" db="EMBL/GenBank/DDBJ databases">
        <authorList>
            <person name="McCorrison J."/>
            <person name="Sanka R."/>
            <person name="Torralba M."/>
            <person name="Gillis M."/>
            <person name="Haft D.H."/>
            <person name="Methe B."/>
            <person name="Sutton G."/>
            <person name="Nelson K.E."/>
        </authorList>
    </citation>
    <scope>NUCLEOTIDE SEQUENCE [LARGE SCALE GENOMIC DNA]</scope>
    <source>
        <strain evidence="8 9">DNF00011</strain>
    </source>
</reference>
<feature type="transmembrane region" description="Helical" evidence="6">
    <location>
        <begin position="219"/>
        <end position="243"/>
    </location>
</feature>
<dbReference type="InterPro" id="IPR050189">
    <property type="entry name" value="MFS_Efflux_Transporters"/>
</dbReference>
<dbReference type="PANTHER" id="PTHR43124:SF3">
    <property type="entry name" value="CHLORAMPHENICOL EFFLUX PUMP RV0191"/>
    <property type="match status" value="1"/>
</dbReference>
<comment type="subcellular location">
    <subcellularLocation>
        <location evidence="1">Cell membrane</location>
        <topology evidence="1">Multi-pass membrane protein</topology>
    </subcellularLocation>
</comment>
<dbReference type="EMBL" id="JRNH01000014">
    <property type="protein sequence ID" value="KGF20498.1"/>
    <property type="molecule type" value="Genomic_DNA"/>
</dbReference>
<keyword evidence="5 6" id="KW-0472">Membrane</keyword>
<dbReference type="AlphaFoldDB" id="A0A095YE06"/>
<dbReference type="SUPFAM" id="SSF103473">
    <property type="entry name" value="MFS general substrate transporter"/>
    <property type="match status" value="1"/>
</dbReference>
<dbReference type="InterPro" id="IPR011701">
    <property type="entry name" value="MFS"/>
</dbReference>
<feature type="transmembrane region" description="Helical" evidence="6">
    <location>
        <begin position="104"/>
        <end position="125"/>
    </location>
</feature>